<gene>
    <name evidence="1" type="ORF">COT98_03925</name>
</gene>
<sequence>MVVEAEIEHNHCPLDSVGSIRLQVTGGDSHYHCEWIDGFGGPNIDNFYRANLPSGNYTVRVFDDGVCESFKTISILTPAPMTVSLLAINDVVCKGDSTGSIMIDQVLGGTPPLRLNWSNGQNGYHPINLKAGNYVLTVRDLNNCEIQEFYTIIEPYDNIKFQSEVTSTSCLQSNDGKIIVPRDKIFESPGINHFFLYQNGLLLGNFEADEYFDHLAPGDYFLTMENELGCRQTDSVSVGAVNRDCIIIPDFISPNNDGYNDDWKLIGACDYDQIEVIIYNSFQEKVFTSQDCNFVFQPASGSAKYYAYDLKLIEAGKVYSIKGFFEVKY</sequence>
<dbReference type="Pfam" id="PF13585">
    <property type="entry name" value="CHU_C"/>
    <property type="match status" value="1"/>
</dbReference>
<dbReference type="InterPro" id="IPR025667">
    <property type="entry name" value="SprB_repeat"/>
</dbReference>
<name>A0A2M6WNM8_9BACT</name>
<organism evidence="1 2">
    <name type="scientific">Candidatus Falkowbacteria bacterium CG10_big_fil_rev_8_21_14_0_10_39_9</name>
    <dbReference type="NCBI Taxonomy" id="1974566"/>
    <lineage>
        <taxon>Bacteria</taxon>
        <taxon>Candidatus Falkowiibacteriota</taxon>
    </lineage>
</organism>
<evidence type="ECO:0000313" key="1">
    <source>
        <dbReference type="EMBL" id="PIT94373.1"/>
    </source>
</evidence>
<accession>A0A2M6WNM8</accession>
<dbReference type="Proteomes" id="UP000228900">
    <property type="component" value="Unassembled WGS sequence"/>
</dbReference>
<proteinExistence type="predicted"/>
<comment type="caution">
    <text evidence="1">The sequence shown here is derived from an EMBL/GenBank/DDBJ whole genome shotgun (WGS) entry which is preliminary data.</text>
</comment>
<reference evidence="2" key="1">
    <citation type="submission" date="2017-09" db="EMBL/GenBank/DDBJ databases">
        <title>Depth-based differentiation of microbial function through sediment-hosted aquifers and enrichment of novel symbionts in the deep terrestrial subsurface.</title>
        <authorList>
            <person name="Probst A.J."/>
            <person name="Ladd B."/>
            <person name="Jarett J.K."/>
            <person name="Geller-Mcgrath D.E."/>
            <person name="Sieber C.M.K."/>
            <person name="Emerson J.B."/>
            <person name="Anantharaman K."/>
            <person name="Thomas B.C."/>
            <person name="Malmstrom R."/>
            <person name="Stieglmeier M."/>
            <person name="Klingl A."/>
            <person name="Woyke T."/>
            <person name="Ryan C.M."/>
            <person name="Banfield J.F."/>
        </authorList>
    </citation>
    <scope>NUCLEOTIDE SEQUENCE [LARGE SCALE GENOMIC DNA]</scope>
</reference>
<dbReference type="EMBL" id="PFAQ01000053">
    <property type="protein sequence ID" value="PIT94373.1"/>
    <property type="molecule type" value="Genomic_DNA"/>
</dbReference>
<dbReference type="AlphaFoldDB" id="A0A2M6WNM8"/>
<protein>
    <submittedName>
        <fullName evidence="1">Uncharacterized protein</fullName>
    </submittedName>
</protein>
<dbReference type="Pfam" id="PF13573">
    <property type="entry name" value="SprB"/>
    <property type="match status" value="1"/>
</dbReference>
<evidence type="ECO:0000313" key="2">
    <source>
        <dbReference type="Proteomes" id="UP000228900"/>
    </source>
</evidence>